<proteinExistence type="predicted"/>
<dbReference type="InterPro" id="IPR016040">
    <property type="entry name" value="NAD(P)-bd_dom"/>
</dbReference>
<dbReference type="PANTHER" id="PTHR43162:SF1">
    <property type="entry name" value="PRESTALK A DIFFERENTIATION PROTEIN A"/>
    <property type="match status" value="1"/>
</dbReference>
<dbReference type="SUPFAM" id="SSF51735">
    <property type="entry name" value="NAD(P)-binding Rossmann-fold domains"/>
    <property type="match status" value="1"/>
</dbReference>
<name>A0ABV0L7S2_9PSEU</name>
<reference evidence="2 3" key="1">
    <citation type="submission" date="2024-05" db="EMBL/GenBank/DDBJ databases">
        <authorList>
            <person name="Zhao H."/>
            <person name="Xu Y."/>
            <person name="Lin S."/>
            <person name="Spain J.C."/>
            <person name="Zhou N.-Y."/>
        </authorList>
    </citation>
    <scope>NUCLEOTIDE SEQUENCE [LARGE SCALE GENOMIC DNA]</scope>
    <source>
        <strain evidence="2 3">NEAU-NG30</strain>
    </source>
</reference>
<accession>A0ABV0L7S2</accession>
<dbReference type="EMBL" id="JBDZYD010000002">
    <property type="protein sequence ID" value="MEQ0558361.1"/>
    <property type="molecule type" value="Genomic_DNA"/>
</dbReference>
<evidence type="ECO:0000313" key="2">
    <source>
        <dbReference type="EMBL" id="MEQ0558361.1"/>
    </source>
</evidence>
<keyword evidence="3" id="KW-1185">Reference proteome</keyword>
<comment type="caution">
    <text evidence="2">The sequence shown here is derived from an EMBL/GenBank/DDBJ whole genome shotgun (WGS) entry which is preliminary data.</text>
</comment>
<evidence type="ECO:0000259" key="1">
    <source>
        <dbReference type="Pfam" id="PF13460"/>
    </source>
</evidence>
<protein>
    <submittedName>
        <fullName evidence="2">NAD(P)H-binding protein</fullName>
    </submittedName>
</protein>
<dbReference type="PANTHER" id="PTHR43162">
    <property type="match status" value="1"/>
</dbReference>
<sequence>MILVTGATGTVGREVLRLLAGRGVPLRAMTRDVARLPSHEAKVEVVRADFEAPETLRAAVDGVDAVFLLTAPGSWVPGHDLAMIDAARAAGVRKVVKLSAVGGGSGPAGWHAPGEEALAAGGLAWTALRPSSFASNTLRWAAAIRAGEPVPNLTGTGTQGVVDPRDVAEVAVAALLGAEHDGTVLTLTGPGLVSVPDQAAQLSEILGLPISTVDVPLETAREQLLAAGLDPSVADVAVQGSRLVREGGNAVVTGDVQRVLGRPPRSFRTWALDHRGAFLDTRA</sequence>
<dbReference type="InterPro" id="IPR036291">
    <property type="entry name" value="NAD(P)-bd_dom_sf"/>
</dbReference>
<dbReference type="InterPro" id="IPR051604">
    <property type="entry name" value="Ergot_Alk_Oxidoreductase"/>
</dbReference>
<evidence type="ECO:0000313" key="3">
    <source>
        <dbReference type="Proteomes" id="UP001440984"/>
    </source>
</evidence>
<dbReference type="Gene3D" id="3.90.25.10">
    <property type="entry name" value="UDP-galactose 4-epimerase, domain 1"/>
    <property type="match status" value="1"/>
</dbReference>
<dbReference type="Gene3D" id="3.40.50.720">
    <property type="entry name" value="NAD(P)-binding Rossmann-like Domain"/>
    <property type="match status" value="1"/>
</dbReference>
<dbReference type="Pfam" id="PF13460">
    <property type="entry name" value="NAD_binding_10"/>
    <property type="match status" value="1"/>
</dbReference>
<dbReference type="RefSeq" id="WP_348947708.1">
    <property type="nucleotide sequence ID" value="NZ_JBDZYD010000002.1"/>
</dbReference>
<dbReference type="Proteomes" id="UP001440984">
    <property type="component" value="Unassembled WGS sequence"/>
</dbReference>
<organism evidence="2 3">
    <name type="scientific">Amycolatopsis melonis</name>
    <dbReference type="NCBI Taxonomy" id="3156488"/>
    <lineage>
        <taxon>Bacteria</taxon>
        <taxon>Bacillati</taxon>
        <taxon>Actinomycetota</taxon>
        <taxon>Actinomycetes</taxon>
        <taxon>Pseudonocardiales</taxon>
        <taxon>Pseudonocardiaceae</taxon>
        <taxon>Amycolatopsis</taxon>
    </lineage>
</organism>
<gene>
    <name evidence="2" type="ORF">ABJI51_04705</name>
</gene>
<feature type="domain" description="NAD(P)-binding" evidence="1">
    <location>
        <begin position="6"/>
        <end position="175"/>
    </location>
</feature>